<accession>A0A4D4K8Q6</accession>
<dbReference type="InterPro" id="IPR011040">
    <property type="entry name" value="Sialidase"/>
</dbReference>
<comment type="caution">
    <text evidence="5">The sequence shown here is derived from an EMBL/GenBank/DDBJ whole genome shotgun (WGS) entry which is preliminary data.</text>
</comment>
<organism evidence="5 6">
    <name type="scientific">Streptomyces antimycoticus</name>
    <dbReference type="NCBI Taxonomy" id="68175"/>
    <lineage>
        <taxon>Bacteria</taxon>
        <taxon>Bacillati</taxon>
        <taxon>Actinomycetota</taxon>
        <taxon>Actinomycetes</taxon>
        <taxon>Kitasatosporales</taxon>
        <taxon>Streptomycetaceae</taxon>
        <taxon>Streptomyces</taxon>
        <taxon>Streptomyces violaceusniger group</taxon>
    </lineage>
</organism>
<dbReference type="InterPro" id="IPR026856">
    <property type="entry name" value="Sialidase_fam"/>
</dbReference>
<evidence type="ECO:0000256" key="3">
    <source>
        <dbReference type="ARBA" id="ARBA00012733"/>
    </source>
</evidence>
<dbReference type="GO" id="GO:0006689">
    <property type="term" value="P:ganglioside catabolic process"/>
    <property type="evidence" value="ECO:0007669"/>
    <property type="project" value="TreeGrafter"/>
</dbReference>
<dbReference type="RefSeq" id="WP_137965481.1">
    <property type="nucleotide sequence ID" value="NZ_BJHV01000001.1"/>
</dbReference>
<dbReference type="InterPro" id="IPR036278">
    <property type="entry name" value="Sialidase_sf"/>
</dbReference>
<evidence type="ECO:0000256" key="2">
    <source>
        <dbReference type="ARBA" id="ARBA00009348"/>
    </source>
</evidence>
<keyword evidence="6" id="KW-1185">Reference proteome</keyword>
<dbReference type="SUPFAM" id="SSF50939">
    <property type="entry name" value="Sialidases"/>
    <property type="match status" value="1"/>
</dbReference>
<comment type="catalytic activity">
    <reaction evidence="1">
        <text>Hydrolysis of alpha-(2-&gt;3)-, alpha-(2-&gt;6)-, alpha-(2-&gt;8)- glycosidic linkages of terminal sialic acid residues in oligosaccharides, glycoproteins, glycolipids, colominic acid and synthetic substrates.</text>
        <dbReference type="EC" id="3.2.1.18"/>
    </reaction>
</comment>
<dbReference type="CDD" id="cd15482">
    <property type="entry name" value="Sialidase_non-viral"/>
    <property type="match status" value="1"/>
</dbReference>
<dbReference type="PANTHER" id="PTHR10628:SF30">
    <property type="entry name" value="EXO-ALPHA-SIALIDASE"/>
    <property type="match status" value="1"/>
</dbReference>
<dbReference type="EMBL" id="BJHV01000001">
    <property type="protein sequence ID" value="GDY42273.1"/>
    <property type="molecule type" value="Genomic_DNA"/>
</dbReference>
<dbReference type="Gene3D" id="2.120.10.10">
    <property type="match status" value="1"/>
</dbReference>
<evidence type="ECO:0000313" key="5">
    <source>
        <dbReference type="EMBL" id="GDY42273.1"/>
    </source>
</evidence>
<dbReference type="EC" id="3.2.1.18" evidence="3"/>
<dbReference type="GO" id="GO:0009313">
    <property type="term" value="P:oligosaccharide catabolic process"/>
    <property type="evidence" value="ECO:0007669"/>
    <property type="project" value="TreeGrafter"/>
</dbReference>
<proteinExistence type="inferred from homology"/>
<dbReference type="PANTHER" id="PTHR10628">
    <property type="entry name" value="SIALIDASE"/>
    <property type="match status" value="1"/>
</dbReference>
<protein>
    <recommendedName>
        <fullName evidence="3">exo-alpha-sialidase</fullName>
        <ecNumber evidence="3">3.2.1.18</ecNumber>
    </recommendedName>
</protein>
<dbReference type="GO" id="GO:0005737">
    <property type="term" value="C:cytoplasm"/>
    <property type="evidence" value="ECO:0007669"/>
    <property type="project" value="TreeGrafter"/>
</dbReference>
<evidence type="ECO:0000259" key="4">
    <source>
        <dbReference type="Pfam" id="PF13088"/>
    </source>
</evidence>
<evidence type="ECO:0000256" key="1">
    <source>
        <dbReference type="ARBA" id="ARBA00000427"/>
    </source>
</evidence>
<dbReference type="Pfam" id="PF13088">
    <property type="entry name" value="BNR_2"/>
    <property type="match status" value="1"/>
</dbReference>
<dbReference type="AlphaFoldDB" id="A0A4D4K8Q6"/>
<dbReference type="GO" id="GO:0016020">
    <property type="term" value="C:membrane"/>
    <property type="evidence" value="ECO:0007669"/>
    <property type="project" value="TreeGrafter"/>
</dbReference>
<comment type="similarity">
    <text evidence="2">Belongs to the glycosyl hydrolase 33 family.</text>
</comment>
<feature type="domain" description="Sialidase" evidence="4">
    <location>
        <begin position="38"/>
        <end position="349"/>
    </location>
</feature>
<dbReference type="Proteomes" id="UP000299290">
    <property type="component" value="Unassembled WGS sequence"/>
</dbReference>
<dbReference type="GO" id="GO:0004308">
    <property type="term" value="F:exo-alpha-sialidase activity"/>
    <property type="evidence" value="ECO:0007669"/>
    <property type="project" value="UniProtKB-EC"/>
</dbReference>
<evidence type="ECO:0000313" key="6">
    <source>
        <dbReference type="Proteomes" id="UP000299290"/>
    </source>
</evidence>
<sequence>MAVDTGAARSYEVSVPFRAGTEGYASYRIPAAVLTHDGTVLAFAEGRVNSSADDGHIDLVLKRSADGGRTWGVLQVVARNGDGTAGNPAPVVLDGGPHDGRVLLVHIRSAASATEDRIRRGEVSAADGRRVWLTYSDDDGASWSEPRETTASTKRPEWRWYATTPGHALQLRYGAHAGRIVVAANHSLPPTVPGDDGTEGRYNGGHDLLSDDDGATWRIGYVDDNPDGYVNVNETTAAQLPDGRVYFNTRTDATAPGTRADAHSGDGGATLDLPFRPQAGLVAPVVEGSVLHLGEPDVLLFSGPADPAYRALMTVRTSHDGGVTWRPTHTVNGLPAAYSDLVRLDEATVGLLYETGDFSAYSTITFRRIPTEELV</sequence>
<reference evidence="5 6" key="1">
    <citation type="journal article" date="2020" name="Int. J. Syst. Evol. Microbiol.">
        <title>Reclassification of Streptomyces castelarensis and Streptomyces sporoclivatus as later heterotypic synonyms of Streptomyces antimycoticus.</title>
        <authorList>
            <person name="Komaki H."/>
            <person name="Tamura T."/>
        </authorList>
    </citation>
    <scope>NUCLEOTIDE SEQUENCE [LARGE SCALE GENOMIC DNA]</scope>
    <source>
        <strain evidence="5 6">NBRC 12839</strain>
    </source>
</reference>
<gene>
    <name evidence="5" type="ORF">SANT12839_031550</name>
</gene>
<name>A0A4D4K8Q6_9ACTN</name>